<evidence type="ECO:0000313" key="2">
    <source>
        <dbReference type="EMBL" id="BCZ46037.1"/>
    </source>
</evidence>
<dbReference type="RefSeq" id="WP_224037563.1">
    <property type="nucleotide sequence ID" value="NZ_AP024849.1"/>
</dbReference>
<accession>A0ABM7T293</accession>
<name>A0ABM7T293_9CLOT</name>
<gene>
    <name evidence="2" type="ORF">psyc5s11_21040</name>
</gene>
<sequence length="122" mass="14245">MNPRKIISDVAHKYNLDSIGIFGSRARGDYREDSDYDIFIIGNLTLDEELALEAELEKALNKSVDIVKIREDSDRILLKNIVNDAEVIYSENHAFEKLYEFVEIFFAENSDFIHMRERDLID</sequence>
<dbReference type="Proteomes" id="UP000824633">
    <property type="component" value="Chromosome"/>
</dbReference>
<reference evidence="3" key="1">
    <citation type="submission" date="2021-07" db="EMBL/GenBank/DDBJ databases">
        <title>Complete genome sequencing of a Clostridium isolate.</title>
        <authorList>
            <person name="Ueki A."/>
            <person name="Tonouchi A."/>
        </authorList>
    </citation>
    <scope>NUCLEOTIDE SEQUENCE [LARGE SCALE GENOMIC DNA]</scope>
    <source>
        <strain evidence="3">C5S11</strain>
    </source>
</reference>
<dbReference type="Gene3D" id="3.30.460.10">
    <property type="entry name" value="Beta Polymerase, domain 2"/>
    <property type="match status" value="1"/>
</dbReference>
<protein>
    <recommendedName>
        <fullName evidence="1">Polymerase beta nucleotidyltransferase domain-containing protein</fullName>
    </recommendedName>
</protein>
<dbReference type="InterPro" id="IPR052930">
    <property type="entry name" value="TA_antitoxin_MntA"/>
</dbReference>
<organism evidence="2 3">
    <name type="scientific">Clostridium gelidum</name>
    <dbReference type="NCBI Taxonomy" id="704125"/>
    <lineage>
        <taxon>Bacteria</taxon>
        <taxon>Bacillati</taxon>
        <taxon>Bacillota</taxon>
        <taxon>Clostridia</taxon>
        <taxon>Eubacteriales</taxon>
        <taxon>Clostridiaceae</taxon>
        <taxon>Clostridium</taxon>
    </lineage>
</organism>
<feature type="domain" description="Polymerase beta nucleotidyltransferase" evidence="1">
    <location>
        <begin position="6"/>
        <end position="93"/>
    </location>
</feature>
<dbReference type="SUPFAM" id="SSF81301">
    <property type="entry name" value="Nucleotidyltransferase"/>
    <property type="match status" value="1"/>
</dbReference>
<dbReference type="InterPro" id="IPR043519">
    <property type="entry name" value="NT_sf"/>
</dbReference>
<dbReference type="PANTHER" id="PTHR43852:SF3">
    <property type="entry name" value="NUCLEOTIDYLTRANSFERASE"/>
    <property type="match status" value="1"/>
</dbReference>
<keyword evidence="3" id="KW-1185">Reference proteome</keyword>
<proteinExistence type="predicted"/>
<dbReference type="PANTHER" id="PTHR43852">
    <property type="entry name" value="NUCLEOTIDYLTRANSFERASE"/>
    <property type="match status" value="1"/>
</dbReference>
<dbReference type="EMBL" id="AP024849">
    <property type="protein sequence ID" value="BCZ46037.1"/>
    <property type="molecule type" value="Genomic_DNA"/>
</dbReference>
<evidence type="ECO:0000313" key="3">
    <source>
        <dbReference type="Proteomes" id="UP000824633"/>
    </source>
</evidence>
<dbReference type="Pfam" id="PF18765">
    <property type="entry name" value="Polbeta"/>
    <property type="match status" value="1"/>
</dbReference>
<dbReference type="CDD" id="cd05403">
    <property type="entry name" value="NT_KNTase_like"/>
    <property type="match status" value="1"/>
</dbReference>
<dbReference type="InterPro" id="IPR041633">
    <property type="entry name" value="Polbeta"/>
</dbReference>
<evidence type="ECO:0000259" key="1">
    <source>
        <dbReference type="Pfam" id="PF18765"/>
    </source>
</evidence>